<dbReference type="RefSeq" id="WP_207562512.1">
    <property type="nucleotide sequence ID" value="NZ_CP046072.1"/>
</dbReference>
<dbReference type="PROSITE" id="PS50075">
    <property type="entry name" value="CARRIER"/>
    <property type="match status" value="1"/>
</dbReference>
<feature type="domain" description="Carrier" evidence="1">
    <location>
        <begin position="1"/>
        <end position="80"/>
    </location>
</feature>
<dbReference type="InterPro" id="IPR009081">
    <property type="entry name" value="PP-bd_ACP"/>
</dbReference>
<dbReference type="SUPFAM" id="SSF47336">
    <property type="entry name" value="ACP-like"/>
    <property type="match status" value="1"/>
</dbReference>
<dbReference type="EMBL" id="CP046072">
    <property type="protein sequence ID" value="QSZ41233.1"/>
    <property type="molecule type" value="Genomic_DNA"/>
</dbReference>
<dbReference type="AlphaFoldDB" id="A0A975AZ75"/>
<dbReference type="InterPro" id="IPR036736">
    <property type="entry name" value="ACP-like_sf"/>
</dbReference>
<evidence type="ECO:0000313" key="2">
    <source>
        <dbReference type="EMBL" id="QSZ41233.1"/>
    </source>
</evidence>
<dbReference type="Proteomes" id="UP000671852">
    <property type="component" value="Chromosome"/>
</dbReference>
<dbReference type="Gene3D" id="1.10.1200.10">
    <property type="entry name" value="ACP-like"/>
    <property type="match status" value="1"/>
</dbReference>
<accession>A0A975AZ75</accession>
<proteinExistence type="predicted"/>
<gene>
    <name evidence="2" type="ORF">GJV85_03590</name>
</gene>
<reference evidence="2" key="2">
    <citation type="submission" date="2021-04" db="EMBL/GenBank/DDBJ databases">
        <title>Isolation and characterization of a novel species of the genus Sulfurimonas.</title>
        <authorList>
            <person name="Fukui M."/>
        </authorList>
    </citation>
    <scope>NUCLEOTIDE SEQUENCE</scope>
    <source>
        <strain evidence="2">H1576</strain>
    </source>
</reference>
<protein>
    <recommendedName>
        <fullName evidence="1">Carrier domain-containing protein</fullName>
    </recommendedName>
</protein>
<sequence>MNSDLILNKIIQEVSLLSKKDVINYNQEIFGKDGLLDSLNVLHIMLFIEREFNIQINPENVTLDNFGTINKIYDLIKLYE</sequence>
<evidence type="ECO:0000259" key="1">
    <source>
        <dbReference type="PROSITE" id="PS50075"/>
    </source>
</evidence>
<evidence type="ECO:0000313" key="3">
    <source>
        <dbReference type="Proteomes" id="UP000671852"/>
    </source>
</evidence>
<dbReference type="KEGG" id="saqt:GJV85_03590"/>
<name>A0A975AZ75_9BACT</name>
<organism evidence="2 3">
    <name type="scientific">Sulfurimonas aquatica</name>
    <dbReference type="NCBI Taxonomy" id="2672570"/>
    <lineage>
        <taxon>Bacteria</taxon>
        <taxon>Pseudomonadati</taxon>
        <taxon>Campylobacterota</taxon>
        <taxon>Epsilonproteobacteria</taxon>
        <taxon>Campylobacterales</taxon>
        <taxon>Sulfurimonadaceae</taxon>
        <taxon>Sulfurimonas</taxon>
    </lineage>
</organism>
<keyword evidence="3" id="KW-1185">Reference proteome</keyword>
<reference evidence="2" key="1">
    <citation type="submission" date="2019-11" db="EMBL/GenBank/DDBJ databases">
        <authorList>
            <person name="Kojima H."/>
        </authorList>
    </citation>
    <scope>NUCLEOTIDE SEQUENCE</scope>
    <source>
        <strain evidence="2">H1576</strain>
    </source>
</reference>